<keyword evidence="2" id="KW-1185">Reference proteome</keyword>
<reference evidence="2" key="1">
    <citation type="submission" date="2014-03" db="EMBL/GenBank/DDBJ databases">
        <authorList>
            <person name="Aksoy S."/>
            <person name="Warren W."/>
            <person name="Wilson R.K."/>
        </authorList>
    </citation>
    <scope>NUCLEOTIDE SEQUENCE [LARGE SCALE GENOMIC DNA]</scope>
    <source>
        <strain evidence="2">IAEA</strain>
    </source>
</reference>
<protein>
    <submittedName>
        <fullName evidence="1">Uncharacterized protein</fullName>
    </submittedName>
</protein>
<sequence length="108" mass="12379">MLITAQYLLMQGFFFETITSGINGKILMKVSEEVGLFFNRTCFMKLFFNTFFDESASELLAVLKLMSLTTNEPSSHMARRGTKMKNVADTEDLTRFNLTQLDKCKLLN</sequence>
<accession>A0A1A9ZIQ8</accession>
<proteinExistence type="predicted"/>
<evidence type="ECO:0000313" key="2">
    <source>
        <dbReference type="Proteomes" id="UP000092445"/>
    </source>
</evidence>
<reference evidence="1" key="2">
    <citation type="submission" date="2020-05" db="UniProtKB">
        <authorList>
            <consortium name="EnsemblMetazoa"/>
        </authorList>
    </citation>
    <scope>IDENTIFICATION</scope>
    <source>
        <strain evidence="1">IAEA</strain>
    </source>
</reference>
<evidence type="ECO:0000313" key="1">
    <source>
        <dbReference type="EnsemblMetazoa" id="GPAI015923-PA"/>
    </source>
</evidence>
<name>A0A1A9ZIQ8_GLOPL</name>
<organism evidence="1 2">
    <name type="scientific">Glossina pallidipes</name>
    <name type="common">Tsetse fly</name>
    <dbReference type="NCBI Taxonomy" id="7398"/>
    <lineage>
        <taxon>Eukaryota</taxon>
        <taxon>Metazoa</taxon>
        <taxon>Ecdysozoa</taxon>
        <taxon>Arthropoda</taxon>
        <taxon>Hexapoda</taxon>
        <taxon>Insecta</taxon>
        <taxon>Pterygota</taxon>
        <taxon>Neoptera</taxon>
        <taxon>Endopterygota</taxon>
        <taxon>Diptera</taxon>
        <taxon>Brachycera</taxon>
        <taxon>Muscomorpha</taxon>
        <taxon>Hippoboscoidea</taxon>
        <taxon>Glossinidae</taxon>
        <taxon>Glossina</taxon>
    </lineage>
</organism>
<dbReference type="Proteomes" id="UP000092445">
    <property type="component" value="Unassembled WGS sequence"/>
</dbReference>
<dbReference type="AlphaFoldDB" id="A0A1A9ZIQ8"/>
<dbReference type="VEuPathDB" id="VectorBase:GPAI015923"/>
<dbReference type="EnsemblMetazoa" id="GPAI015923-RA">
    <property type="protein sequence ID" value="GPAI015923-PA"/>
    <property type="gene ID" value="GPAI015923"/>
</dbReference>